<dbReference type="PROSITE" id="PS50214">
    <property type="entry name" value="DISINTEGRIN_2"/>
    <property type="match status" value="1"/>
</dbReference>
<dbReference type="GO" id="GO:0002693">
    <property type="term" value="P:positive regulation of cellular extravasation"/>
    <property type="evidence" value="ECO:0007669"/>
    <property type="project" value="TreeGrafter"/>
</dbReference>
<keyword evidence="3 10" id="KW-1133">Transmembrane helix</keyword>
<evidence type="ECO:0000256" key="2">
    <source>
        <dbReference type="ARBA" id="ARBA00022692"/>
    </source>
</evidence>
<feature type="active site" evidence="8">
    <location>
        <position position="331"/>
    </location>
</feature>
<keyword evidence="7" id="KW-0245">EGF-like domain</keyword>
<comment type="caution">
    <text evidence="7">Lacks conserved residue(s) required for the propagation of feature annotation.</text>
</comment>
<dbReference type="GO" id="GO:0004222">
    <property type="term" value="F:metalloendopeptidase activity"/>
    <property type="evidence" value="ECO:0007669"/>
    <property type="project" value="InterPro"/>
</dbReference>
<feature type="region of interest" description="Disordered" evidence="9">
    <location>
        <begin position="158"/>
        <end position="179"/>
    </location>
</feature>
<dbReference type="CDD" id="cd04269">
    <property type="entry name" value="ZnMc_adamalysin_II_like"/>
    <property type="match status" value="1"/>
</dbReference>
<organism evidence="15 16">
    <name type="scientific">Scophthalmus maximus</name>
    <name type="common">Turbot</name>
    <name type="synonym">Psetta maxima</name>
    <dbReference type="NCBI Taxonomy" id="52904"/>
    <lineage>
        <taxon>Eukaryota</taxon>
        <taxon>Metazoa</taxon>
        <taxon>Chordata</taxon>
        <taxon>Craniata</taxon>
        <taxon>Vertebrata</taxon>
        <taxon>Euteleostomi</taxon>
        <taxon>Actinopterygii</taxon>
        <taxon>Neopterygii</taxon>
        <taxon>Teleostei</taxon>
        <taxon>Neoteleostei</taxon>
        <taxon>Acanthomorphata</taxon>
        <taxon>Carangaria</taxon>
        <taxon>Pleuronectiformes</taxon>
        <taxon>Pleuronectoidei</taxon>
        <taxon>Scophthalmidae</taxon>
        <taxon>Scophthalmus</taxon>
    </lineage>
</organism>
<dbReference type="InterPro" id="IPR034027">
    <property type="entry name" value="Reprolysin_adamalysin"/>
</dbReference>
<feature type="disulfide bond" evidence="7">
    <location>
        <begin position="658"/>
        <end position="668"/>
    </location>
</feature>
<evidence type="ECO:0000259" key="12">
    <source>
        <dbReference type="PROSITE" id="PS50026"/>
    </source>
</evidence>
<dbReference type="InterPro" id="IPR002870">
    <property type="entry name" value="Peptidase_M12B_N"/>
</dbReference>
<feature type="region of interest" description="Disordered" evidence="9">
    <location>
        <begin position="782"/>
        <end position="863"/>
    </location>
</feature>
<evidence type="ECO:0008006" key="17">
    <source>
        <dbReference type="Google" id="ProtNLM"/>
    </source>
</evidence>
<dbReference type="GO" id="GO:0046872">
    <property type="term" value="F:metal ion binding"/>
    <property type="evidence" value="ECO:0007669"/>
    <property type="project" value="UniProtKB-KW"/>
</dbReference>
<protein>
    <recommendedName>
        <fullName evidence="17">Disintegrin and metalloproteinase domain-containing protein 8</fullName>
    </recommendedName>
</protein>
<dbReference type="Pfam" id="PF08516">
    <property type="entry name" value="ADAM_CR"/>
    <property type="match status" value="1"/>
</dbReference>
<evidence type="ECO:0000256" key="4">
    <source>
        <dbReference type="ARBA" id="ARBA00023136"/>
    </source>
</evidence>
<evidence type="ECO:0000256" key="10">
    <source>
        <dbReference type="SAM" id="Phobius"/>
    </source>
</evidence>
<evidence type="ECO:0000256" key="7">
    <source>
        <dbReference type="PROSITE-ProRule" id="PRU00076"/>
    </source>
</evidence>
<keyword evidence="2 10" id="KW-0812">Transmembrane</keyword>
<keyword evidence="8" id="KW-0862">Zinc</keyword>
<evidence type="ECO:0000256" key="3">
    <source>
        <dbReference type="ARBA" id="ARBA00022989"/>
    </source>
</evidence>
<evidence type="ECO:0000313" key="15">
    <source>
        <dbReference type="EMBL" id="KAF0025834.1"/>
    </source>
</evidence>
<dbReference type="Pfam" id="PF01421">
    <property type="entry name" value="Reprolysin"/>
    <property type="match status" value="1"/>
</dbReference>
<feature type="chain" id="PRO_5025382559" description="Disintegrin and metalloproteinase domain-containing protein 8" evidence="11">
    <location>
        <begin position="21"/>
        <end position="863"/>
    </location>
</feature>
<evidence type="ECO:0000256" key="1">
    <source>
        <dbReference type="ARBA" id="ARBA00004479"/>
    </source>
</evidence>
<feature type="compositionally biased region" description="Pro residues" evidence="9">
    <location>
        <begin position="806"/>
        <end position="818"/>
    </location>
</feature>
<dbReference type="InterPro" id="IPR000742">
    <property type="entry name" value="EGF"/>
</dbReference>
<dbReference type="InterPro" id="IPR018358">
    <property type="entry name" value="Disintegrin_CS"/>
</dbReference>
<keyword evidence="8" id="KW-0479">Metal-binding</keyword>
<dbReference type="FunFam" id="4.10.70.10:FF:000001">
    <property type="entry name" value="Disintegrin and metalloproteinase domain-containing protein 22"/>
    <property type="match status" value="1"/>
</dbReference>
<dbReference type="GO" id="GO:0050839">
    <property type="term" value="F:cell adhesion molecule binding"/>
    <property type="evidence" value="ECO:0007669"/>
    <property type="project" value="TreeGrafter"/>
</dbReference>
<comment type="caution">
    <text evidence="15">The sequence shown here is derived from an EMBL/GenBank/DDBJ whole genome shotgun (WGS) entry which is preliminary data.</text>
</comment>
<feature type="disulfide bond" evidence="6">
    <location>
        <begin position="463"/>
        <end position="483"/>
    </location>
</feature>
<dbReference type="SMART" id="SM00608">
    <property type="entry name" value="ACR"/>
    <property type="match status" value="1"/>
</dbReference>
<dbReference type="GO" id="GO:0006954">
    <property type="term" value="P:inflammatory response"/>
    <property type="evidence" value="ECO:0007669"/>
    <property type="project" value="TreeGrafter"/>
</dbReference>
<dbReference type="PRINTS" id="PR00289">
    <property type="entry name" value="DISINTEGRIN"/>
</dbReference>
<dbReference type="PROSITE" id="PS50026">
    <property type="entry name" value="EGF_3"/>
    <property type="match status" value="1"/>
</dbReference>
<feature type="compositionally biased region" description="Pro residues" evidence="9">
    <location>
        <begin position="827"/>
        <end position="855"/>
    </location>
</feature>
<dbReference type="SMART" id="SM00050">
    <property type="entry name" value="DISIN"/>
    <property type="match status" value="1"/>
</dbReference>
<accession>A0A6A4S5M1</accession>
<dbReference type="InterPro" id="IPR001762">
    <property type="entry name" value="Disintegrin_dom"/>
</dbReference>
<sequence>MLSLWLTWVCLVQSSSGLLAHVERYELVRPRRLQARQRRSLTENQLYPDALLYELTFDGRNHSIHLEKNSDLIGRGYTETRYSEDGTRVTTSPSKDHCYYHGHVEGDTDSSVSVGICSGISGFVRARQQLYLIEPLGRSDEGDHAVYRHEHLKTSSSNTTVLFDRERDRDQDRDQDRGPRLAGLFRSRPWKTSPVTQKFVELFVVVDNTEYKQYGSDTKSRILGVINHVDKLYRPLNIRVLLVGLEIWTHRDFIDVDINSETTLDNFLLWRQADLQRMTKHDNAQFVTGKDFDGDTVGLANKFAMCGENSGGVNQDHHHNLIGLAATIAHEMGHNLGLSHDAAGCVCGPSRSSGNCVMAEKLRTGSEAFPEFFSSCSVQQLAEFMERAQPSCLDKPRGVRTIAVGPRCGNALLDPGEECDCGTVEECKNLCCDASTCRLTEGSQCAHGQCCDNCQFQSAGSVCRKSAGDCDLPEYCTGESEDCPDDGFEMNGKPCYDQSQGFCHDGQCPTHEQHCWRLFGLGTVNTHPPPPVMWSAFRVNIYEYPLSSGAIVGPDLCFDLNSRGEQGANCGKNKFHYIPCAAQNLKCGSIFCQGGGESITGKRAAYTVRGNTECKLVVDDYNTRNFDMVPKGTRCGPNKVCLDHRCLDVSVYGKREDCAKKCSDKGVCNHKNECHCHPGWAPPYCDIQYADIPQGQKGIITGVCAALAVLLLVTAVIAGLMCCKKDNMDNYTSKRKVHSAPDKLNPMYQEASVKERPQISSPTLMESTATQACAPLTVAMAPSRTAPQPPKKMSPASSAPQTEPTKPQPPAKPLPPLNKPQSKAAKPNPPPVPPVKPSPPPAVRVKPCAPPPPPAKPRDHRPT</sequence>
<comment type="subcellular location">
    <subcellularLocation>
        <location evidence="1">Membrane</location>
        <topology evidence="1">Single-pass type I membrane protein</topology>
    </subcellularLocation>
</comment>
<feature type="binding site" evidence="8">
    <location>
        <position position="334"/>
    </location>
    <ligand>
        <name>Zn(2+)</name>
        <dbReference type="ChEBI" id="CHEBI:29105"/>
        <note>catalytic</note>
    </ligand>
</feature>
<dbReference type="GO" id="GO:0022407">
    <property type="term" value="P:regulation of cell-cell adhesion"/>
    <property type="evidence" value="ECO:0007669"/>
    <property type="project" value="TreeGrafter"/>
</dbReference>
<dbReference type="GO" id="GO:0006508">
    <property type="term" value="P:proteolysis"/>
    <property type="evidence" value="ECO:0007669"/>
    <property type="project" value="InterPro"/>
</dbReference>
<feature type="domain" description="Peptidase M12B" evidence="14">
    <location>
        <begin position="198"/>
        <end position="397"/>
    </location>
</feature>
<feature type="disulfide bond" evidence="7">
    <location>
        <begin position="676"/>
        <end position="685"/>
    </location>
</feature>
<name>A0A6A4S5M1_SCOMX</name>
<dbReference type="PROSITE" id="PS01186">
    <property type="entry name" value="EGF_2"/>
    <property type="match status" value="1"/>
</dbReference>
<evidence type="ECO:0000256" key="5">
    <source>
        <dbReference type="ARBA" id="ARBA00023157"/>
    </source>
</evidence>
<evidence type="ECO:0000313" key="16">
    <source>
        <dbReference type="Proteomes" id="UP000438429"/>
    </source>
</evidence>
<dbReference type="FunFam" id="3.40.390.10:FF:000002">
    <property type="entry name" value="Disintegrin and metalloproteinase domain-containing protein 22"/>
    <property type="match status" value="1"/>
</dbReference>
<dbReference type="Proteomes" id="UP000438429">
    <property type="component" value="Unassembled WGS sequence"/>
</dbReference>
<proteinExistence type="predicted"/>
<evidence type="ECO:0000259" key="14">
    <source>
        <dbReference type="PROSITE" id="PS50215"/>
    </source>
</evidence>
<dbReference type="PANTHER" id="PTHR11905:SF20">
    <property type="entry name" value="DISINTEGRIN AND METALLOPROTEINASE DOMAIN-CONTAINING PROTEIN 8"/>
    <property type="match status" value="1"/>
</dbReference>
<dbReference type="EMBL" id="VEVO01000020">
    <property type="protein sequence ID" value="KAF0025834.1"/>
    <property type="molecule type" value="Genomic_DNA"/>
</dbReference>
<dbReference type="PANTHER" id="PTHR11905">
    <property type="entry name" value="ADAM A DISINTEGRIN AND METALLOPROTEASE DOMAIN"/>
    <property type="match status" value="1"/>
</dbReference>
<gene>
    <name evidence="15" type="ORF">F2P81_022715</name>
</gene>
<dbReference type="InterPro" id="IPR036436">
    <property type="entry name" value="Disintegrin_dom_sf"/>
</dbReference>
<evidence type="ECO:0000256" key="9">
    <source>
        <dbReference type="SAM" id="MobiDB-lite"/>
    </source>
</evidence>
<evidence type="ECO:0000259" key="13">
    <source>
        <dbReference type="PROSITE" id="PS50214"/>
    </source>
</evidence>
<dbReference type="AlphaFoldDB" id="A0A6A4S5M1"/>
<dbReference type="InterPro" id="IPR024079">
    <property type="entry name" value="MetalloPept_cat_dom_sf"/>
</dbReference>
<dbReference type="PROSITE" id="PS50215">
    <property type="entry name" value="ADAM_MEPRO"/>
    <property type="match status" value="1"/>
</dbReference>
<dbReference type="GO" id="GO:0016020">
    <property type="term" value="C:membrane"/>
    <property type="evidence" value="ECO:0007669"/>
    <property type="project" value="UniProtKB-SubCell"/>
</dbReference>
<dbReference type="InterPro" id="IPR001590">
    <property type="entry name" value="Peptidase_M12B"/>
</dbReference>
<keyword evidence="5 7" id="KW-1015">Disulfide bond</keyword>
<feature type="signal peptide" evidence="11">
    <location>
        <begin position="1"/>
        <end position="20"/>
    </location>
</feature>
<dbReference type="GO" id="GO:0051044">
    <property type="term" value="P:positive regulation of membrane protein ectodomain proteolysis"/>
    <property type="evidence" value="ECO:0007669"/>
    <property type="project" value="TreeGrafter"/>
</dbReference>
<feature type="binding site" evidence="8">
    <location>
        <position position="330"/>
    </location>
    <ligand>
        <name>Zn(2+)</name>
        <dbReference type="ChEBI" id="CHEBI:29105"/>
        <note>catalytic</note>
    </ligand>
</feature>
<evidence type="ECO:0000256" key="8">
    <source>
        <dbReference type="PROSITE-ProRule" id="PRU00276"/>
    </source>
</evidence>
<dbReference type="Pfam" id="PF00200">
    <property type="entry name" value="Disintegrin"/>
    <property type="match status" value="1"/>
</dbReference>
<feature type="transmembrane region" description="Helical" evidence="10">
    <location>
        <begin position="699"/>
        <end position="723"/>
    </location>
</feature>
<dbReference type="SUPFAM" id="SSF57552">
    <property type="entry name" value="Blood coagulation inhibitor (disintegrin)"/>
    <property type="match status" value="1"/>
</dbReference>
<dbReference type="SUPFAM" id="SSF55486">
    <property type="entry name" value="Metalloproteases ('zincins'), catalytic domain"/>
    <property type="match status" value="1"/>
</dbReference>
<feature type="compositionally biased region" description="Low complexity" evidence="9">
    <location>
        <begin position="793"/>
        <end position="805"/>
    </location>
</feature>
<dbReference type="InterPro" id="IPR006586">
    <property type="entry name" value="ADAM_Cys-rich"/>
</dbReference>
<keyword evidence="11" id="KW-0732">Signal</keyword>
<feature type="binding site" evidence="8">
    <location>
        <position position="340"/>
    </location>
    <ligand>
        <name>Zn(2+)</name>
        <dbReference type="ChEBI" id="CHEBI:29105"/>
        <note>catalytic</note>
    </ligand>
</feature>
<feature type="domain" description="EGF-like" evidence="12">
    <location>
        <begin position="654"/>
        <end position="686"/>
    </location>
</feature>
<keyword evidence="4 10" id="KW-0472">Membrane</keyword>
<evidence type="ECO:0000256" key="6">
    <source>
        <dbReference type="PROSITE-ProRule" id="PRU00068"/>
    </source>
</evidence>
<feature type="compositionally biased region" description="Basic and acidic residues" evidence="9">
    <location>
        <begin position="163"/>
        <end position="179"/>
    </location>
</feature>
<dbReference type="Pfam" id="PF01562">
    <property type="entry name" value="Pep_M12B_propep"/>
    <property type="match status" value="1"/>
</dbReference>
<dbReference type="PROSITE" id="PS00427">
    <property type="entry name" value="DISINTEGRIN_1"/>
    <property type="match status" value="1"/>
</dbReference>
<evidence type="ECO:0000256" key="11">
    <source>
        <dbReference type="SAM" id="SignalP"/>
    </source>
</evidence>
<feature type="domain" description="Disintegrin" evidence="13">
    <location>
        <begin position="405"/>
        <end position="491"/>
    </location>
</feature>
<dbReference type="Gene3D" id="3.40.390.10">
    <property type="entry name" value="Collagenase (Catalytic Domain)"/>
    <property type="match status" value="1"/>
</dbReference>
<dbReference type="Gene3D" id="4.10.70.10">
    <property type="entry name" value="Disintegrin domain"/>
    <property type="match status" value="1"/>
</dbReference>
<reference evidence="15 16" key="1">
    <citation type="submission" date="2019-06" db="EMBL/GenBank/DDBJ databases">
        <title>Draft genomes of female and male turbot (Scophthalmus maximus).</title>
        <authorList>
            <person name="Xu H."/>
            <person name="Xu X.-W."/>
            <person name="Shao C."/>
            <person name="Chen S."/>
        </authorList>
    </citation>
    <scope>NUCLEOTIDE SEQUENCE [LARGE SCALE GENOMIC DNA]</scope>
    <source>
        <strain evidence="15">Ysfricsl-2016a</strain>
        <tissue evidence="15">Blood</tissue>
    </source>
</reference>